<dbReference type="AlphaFoldDB" id="E3Q2Z0"/>
<organism evidence="2">
    <name type="scientific">Colletotrichum graminicola (strain M1.001 / M2 / FGSC 10212)</name>
    <name type="common">Maize anthracnose fungus</name>
    <name type="synonym">Glomerella graminicola</name>
    <dbReference type="NCBI Taxonomy" id="645133"/>
    <lineage>
        <taxon>Eukaryota</taxon>
        <taxon>Fungi</taxon>
        <taxon>Dikarya</taxon>
        <taxon>Ascomycota</taxon>
        <taxon>Pezizomycotina</taxon>
        <taxon>Sordariomycetes</taxon>
        <taxon>Hypocreomycetidae</taxon>
        <taxon>Glomerellales</taxon>
        <taxon>Glomerellaceae</taxon>
        <taxon>Colletotrichum</taxon>
        <taxon>Colletotrichum graminicola species complex</taxon>
    </lineage>
</organism>
<accession>E3Q2Z0</accession>
<dbReference type="eggNOG" id="ENOG502RP2V">
    <property type="taxonomic scope" value="Eukaryota"/>
</dbReference>
<reference evidence="2" key="1">
    <citation type="journal article" date="2012" name="Nat. Genet.">
        <title>Lifestyle transitions in plant pathogenic Colletotrichum fungi deciphered by genome and transcriptome analyses.</title>
        <authorList>
            <person name="O'Connell R.J."/>
            <person name="Thon M.R."/>
            <person name="Hacquard S."/>
            <person name="Amyotte S.G."/>
            <person name="Kleemann J."/>
            <person name="Torres M.F."/>
            <person name="Damm U."/>
            <person name="Buiate E.A."/>
            <person name="Epstein L."/>
            <person name="Alkan N."/>
            <person name="Altmueller J."/>
            <person name="Alvarado-Balderrama L."/>
            <person name="Bauser C.A."/>
            <person name="Becker C."/>
            <person name="Birren B.W."/>
            <person name="Chen Z."/>
            <person name="Choi J."/>
            <person name="Crouch J.A."/>
            <person name="Duvick J.P."/>
            <person name="Farman M.A."/>
            <person name="Gan P."/>
            <person name="Heiman D."/>
            <person name="Henrissat B."/>
            <person name="Howard R.J."/>
            <person name="Kabbage M."/>
            <person name="Koch C."/>
            <person name="Kracher B."/>
            <person name="Kubo Y."/>
            <person name="Law A.D."/>
            <person name="Lebrun M.-H."/>
            <person name="Lee Y.-H."/>
            <person name="Miyara I."/>
            <person name="Moore N."/>
            <person name="Neumann U."/>
            <person name="Nordstroem K."/>
            <person name="Panaccione D.G."/>
            <person name="Panstruga R."/>
            <person name="Place M."/>
            <person name="Proctor R.H."/>
            <person name="Prusky D."/>
            <person name="Rech G."/>
            <person name="Reinhardt R."/>
            <person name="Rollins J.A."/>
            <person name="Rounsley S."/>
            <person name="Schardl C.L."/>
            <person name="Schwartz D.C."/>
            <person name="Shenoy N."/>
            <person name="Shirasu K."/>
            <person name="Sikhakolli U.R."/>
            <person name="Stueber K."/>
            <person name="Sukno S.A."/>
            <person name="Sweigard J.A."/>
            <person name="Takano Y."/>
            <person name="Takahara H."/>
            <person name="Trail F."/>
            <person name="van der Does H.C."/>
            <person name="Voll L.M."/>
            <person name="Will I."/>
            <person name="Young S."/>
            <person name="Zeng Q."/>
            <person name="Zhang J."/>
            <person name="Zhou S."/>
            <person name="Dickman M.B."/>
            <person name="Schulze-Lefert P."/>
            <person name="Ver Loren van Themaat E."/>
            <person name="Ma L.-J."/>
            <person name="Vaillancourt L.J."/>
        </authorList>
    </citation>
    <scope>NUCLEOTIDE SEQUENCE [LARGE SCALE GENOMIC DNA]</scope>
    <source>
        <strain evidence="2">M1.001 / M2 / FGSC 10212</strain>
    </source>
</reference>
<keyword evidence="2" id="KW-1185">Reference proteome</keyword>
<dbReference type="GeneID" id="24405478"/>
<dbReference type="EMBL" id="GG697331">
    <property type="protein sequence ID" value="EFQ24969.1"/>
    <property type="molecule type" value="Genomic_DNA"/>
</dbReference>
<dbReference type="HOGENOM" id="CLU_1396203_0_0_1"/>
<proteinExistence type="predicted"/>
<dbReference type="Proteomes" id="UP000008782">
    <property type="component" value="Unassembled WGS sequence"/>
</dbReference>
<evidence type="ECO:0000313" key="2">
    <source>
        <dbReference type="Proteomes" id="UP000008782"/>
    </source>
</evidence>
<dbReference type="VEuPathDB" id="FungiDB:GLRG_00113"/>
<sequence length="195" mass="21792">MPISNYHTACSAGAVYGTLTFLSRAMTGCVALFRLHTTDGKVSDIFGVWEAVLPDEIIVTEEGYLQMQRGLASTLTQCFRTGPLMLSSLFNCCCCFFNTRGRKMINEMRVDIFGDDNMVEQTQDGGNVMARGKPAAWSRFAIEIEFEARSLSLGKHLITKVQQCCWNSVHPEFPSPLLLILYSGSTRLLHEPHQE</sequence>
<dbReference type="RefSeq" id="XP_008088989.1">
    <property type="nucleotide sequence ID" value="XM_008090798.1"/>
</dbReference>
<evidence type="ECO:0000313" key="1">
    <source>
        <dbReference type="EMBL" id="EFQ24969.1"/>
    </source>
</evidence>
<name>E3Q2Z0_COLGM</name>
<dbReference type="OrthoDB" id="4358338at2759"/>
<protein>
    <submittedName>
        <fullName evidence="1">Uncharacterized protein</fullName>
    </submittedName>
</protein>
<gene>
    <name evidence="1" type="ORF">GLRG_00113</name>
</gene>